<protein>
    <submittedName>
        <fullName evidence="2">Uncharacterized protein</fullName>
    </submittedName>
</protein>
<name>A0ABR2RIX0_9ROSI</name>
<organism evidence="2 3">
    <name type="scientific">Hibiscus sabdariffa</name>
    <name type="common">roselle</name>
    <dbReference type="NCBI Taxonomy" id="183260"/>
    <lineage>
        <taxon>Eukaryota</taxon>
        <taxon>Viridiplantae</taxon>
        <taxon>Streptophyta</taxon>
        <taxon>Embryophyta</taxon>
        <taxon>Tracheophyta</taxon>
        <taxon>Spermatophyta</taxon>
        <taxon>Magnoliopsida</taxon>
        <taxon>eudicotyledons</taxon>
        <taxon>Gunneridae</taxon>
        <taxon>Pentapetalae</taxon>
        <taxon>rosids</taxon>
        <taxon>malvids</taxon>
        <taxon>Malvales</taxon>
        <taxon>Malvaceae</taxon>
        <taxon>Malvoideae</taxon>
        <taxon>Hibiscus</taxon>
    </lineage>
</organism>
<proteinExistence type="predicted"/>
<dbReference type="Proteomes" id="UP001396334">
    <property type="component" value="Unassembled WGS sequence"/>
</dbReference>
<accession>A0ABR2RIX0</accession>
<evidence type="ECO:0000256" key="1">
    <source>
        <dbReference type="SAM" id="MobiDB-lite"/>
    </source>
</evidence>
<feature type="region of interest" description="Disordered" evidence="1">
    <location>
        <begin position="113"/>
        <end position="164"/>
    </location>
</feature>
<comment type="caution">
    <text evidence="2">The sequence shown here is derived from an EMBL/GenBank/DDBJ whole genome shotgun (WGS) entry which is preliminary data.</text>
</comment>
<gene>
    <name evidence="2" type="ORF">V6N11_040933</name>
</gene>
<keyword evidence="3" id="KW-1185">Reference proteome</keyword>
<sequence>MPSVFVDEKGTENPRAYRNTVGRHLALGQSASMTDPFMLVNEIRKLEQRQRQLGEEANRALEAISSIPEDVMIGHGTNLKEEITRLNSQGCSIESLEKKLEDVQKSIDRIMEQEIENKPPEDNEIAPSGSHRSPCLFKTPRKADDRQVPSREGNPSTRRTKSVDVKKMERMFKDATEENVRSIIAYVTELKERIANLQYQKQLLVCQVLELEEAKEAGNNEADSCLQSPMACT</sequence>
<evidence type="ECO:0000313" key="2">
    <source>
        <dbReference type="EMBL" id="KAK9012903.1"/>
    </source>
</evidence>
<reference evidence="2 3" key="1">
    <citation type="journal article" date="2024" name="G3 (Bethesda)">
        <title>Genome assembly of Hibiscus sabdariffa L. provides insights into metabolisms of medicinal natural products.</title>
        <authorList>
            <person name="Kim T."/>
        </authorList>
    </citation>
    <scope>NUCLEOTIDE SEQUENCE [LARGE SCALE GENOMIC DNA]</scope>
    <source>
        <strain evidence="2">TK-2024</strain>
        <tissue evidence="2">Old leaves</tissue>
    </source>
</reference>
<evidence type="ECO:0000313" key="3">
    <source>
        <dbReference type="Proteomes" id="UP001396334"/>
    </source>
</evidence>
<dbReference type="EMBL" id="JBBPBN010000022">
    <property type="protein sequence ID" value="KAK9012903.1"/>
    <property type="molecule type" value="Genomic_DNA"/>
</dbReference>